<gene>
    <name evidence="2" type="ORF">GBAR_LOCUS14606</name>
</gene>
<proteinExistence type="predicted"/>
<keyword evidence="3" id="KW-1185">Reference proteome</keyword>
<accession>A0AA35SA02</accession>
<dbReference type="AlphaFoldDB" id="A0AA35SA02"/>
<name>A0AA35SA02_GEOBA</name>
<organism evidence="2 3">
    <name type="scientific">Geodia barretti</name>
    <name type="common">Barrett's horny sponge</name>
    <dbReference type="NCBI Taxonomy" id="519541"/>
    <lineage>
        <taxon>Eukaryota</taxon>
        <taxon>Metazoa</taxon>
        <taxon>Porifera</taxon>
        <taxon>Demospongiae</taxon>
        <taxon>Heteroscleromorpha</taxon>
        <taxon>Tetractinellida</taxon>
        <taxon>Astrophorina</taxon>
        <taxon>Geodiidae</taxon>
        <taxon>Geodia</taxon>
    </lineage>
</organism>
<comment type="caution">
    <text evidence="2">The sequence shown here is derived from an EMBL/GenBank/DDBJ whole genome shotgun (WGS) entry which is preliminary data.</text>
</comment>
<evidence type="ECO:0000313" key="3">
    <source>
        <dbReference type="Proteomes" id="UP001174909"/>
    </source>
</evidence>
<evidence type="ECO:0000313" key="2">
    <source>
        <dbReference type="EMBL" id="CAI8025252.1"/>
    </source>
</evidence>
<reference evidence="2" key="1">
    <citation type="submission" date="2023-03" db="EMBL/GenBank/DDBJ databases">
        <authorList>
            <person name="Steffen K."/>
            <person name="Cardenas P."/>
        </authorList>
    </citation>
    <scope>NUCLEOTIDE SEQUENCE</scope>
</reference>
<sequence length="147" mass="17486">MSSNITLNDSRNLQRREKMAKEDLERCRESAETQRLELETRLTEVDKTLADERHNSSSLTQENRCLKIKLGDLQSKVVELTKAQKEYEECVRKAEETKKSEMQMLFEEMTQHIQQQSDSHKYLEKLRIENERTALQEKDRKLRDLKG</sequence>
<feature type="non-terminal residue" evidence="2">
    <location>
        <position position="147"/>
    </location>
</feature>
<feature type="compositionally biased region" description="Basic and acidic residues" evidence="1">
    <location>
        <begin position="12"/>
        <end position="35"/>
    </location>
</feature>
<protein>
    <submittedName>
        <fullName evidence="2">Uncharacterized protein</fullName>
    </submittedName>
</protein>
<feature type="compositionally biased region" description="Polar residues" evidence="1">
    <location>
        <begin position="1"/>
        <end position="11"/>
    </location>
</feature>
<feature type="region of interest" description="Disordered" evidence="1">
    <location>
        <begin position="1"/>
        <end position="35"/>
    </location>
</feature>
<dbReference type="EMBL" id="CASHTH010002136">
    <property type="protein sequence ID" value="CAI8025252.1"/>
    <property type="molecule type" value="Genomic_DNA"/>
</dbReference>
<evidence type="ECO:0000256" key="1">
    <source>
        <dbReference type="SAM" id="MobiDB-lite"/>
    </source>
</evidence>
<dbReference type="Proteomes" id="UP001174909">
    <property type="component" value="Unassembled WGS sequence"/>
</dbReference>